<proteinExistence type="predicted"/>
<evidence type="ECO:0000256" key="1">
    <source>
        <dbReference type="SAM" id="Phobius"/>
    </source>
</evidence>
<dbReference type="InterPro" id="IPR032876">
    <property type="entry name" value="J_dom"/>
</dbReference>
<feature type="transmembrane region" description="Helical" evidence="1">
    <location>
        <begin position="115"/>
        <end position="140"/>
    </location>
</feature>
<sequence>MPALVSIPHPLVADDRALCFAEFLPRETLRAYVERTGVVVARGPVAVWHNGHRVPDALWERLIPRRGDQVIIRARAEGGGGGNKVLRTVALVVVAVVAAYTGGAAAAAYGGTGTFAGATAGVAASAAVTIAGTLIVNALIPLPKPNTASTASGTDDSPSYQVQAARNTSRPWEPMLLVMGGPIKVVPDLGSNASTQYVGDDQYLSQIFHFGLQPDMAITSLKIGDTPIESFQGVQTQKSGWDGAITLAPDNVDTIQGFDLNQYDGWNTRTTPVNTNHFELEFAAILFSLDTVTGVFNNREVVVQVEYRIVGGTTWNPFGNYTDPVYATHYWAYGVYQTDSGENVSSGAQWVQISYGSLNPADHVNGEQHKECTTWGGGDAGDNYSCQIYEWRWLPHPIQLGLPWQGIAPDPLIGYTTSEGIRLSNNSNKPLRSTWTGDLPPGQYEIRIRKVTADINTNTDSNVISVTQIRAFQYTPTDYSNQARLAVRIRATSQLNGPIDELSGMCTPYCNAWNGSAWVYSQTRNPAWWFLWFALGKRDAAGNKLYGACIPEAQIDLESIKAWAAYCDATGWEFRYVLAQQMSAHDVLTMIARAGQASYTWQSGKLGVVWDAANLPVVAMVGPYNVRAGTFEVSYVDATVDEIVGNFSNQDRDWQADQVRVRVPGAPLLNNPQTFDFEGITDSRNVGKAVNLLAASQHFHRRRVTWEMDIEGYIATRGDVVQLSHDLTVWGYAGRLTAGNRNNLWLDRKVPTSGAGAWLTLRAPDGRMVNVQVNWDAGESDVLNILVPLPDDFPVPAENTDIVALDWAWQYDPLQTPGRRLKIVSVKPTNDDGVQFEAIDDNIVYYNSITNPFAYTPPRDGALLRGVVLALSFEETIINVASDVIEVRLDWVLSAAMRVRIDYSINGKAAPSQTVQDKYFTIQAHTGDVVAVTVTPVAATGLGVPKSGNWVVKGLLTALPALTGLTSVFRDGLTVLKWSAVTDIRQPGYEVRLGTSWQDSKTVSITPTLESLAVGDGLYFVAARFVTPAGVVVYGPADSLSIAGATLVRNVLVVVDEAPGWTGTLSDDAFVFNDQLTLVAIGDILDAPDVLAVNDVLWYGGVAARGIYQTAESDAVDIGYPAPVRVSFSIDAYALNFEENILGVADVLAMADVLNASNQQHYRIQPQIRSAVTEGEWSEWVDYVPGLINARFFDVRILMETDNPLIVPFVTSFTWAIDVPDLVQQAEEVDVPEAGMHIDFAKPFHAKPNIQVTQLDAVNGDRFTLTNVTLTGFDIYFFNGTTPKAAVMNYIAQRY</sequence>
<dbReference type="OrthoDB" id="8641246at2"/>
<evidence type="ECO:0000259" key="2">
    <source>
        <dbReference type="Pfam" id="PF13550"/>
    </source>
</evidence>
<accession>A0A261UPB1</accession>
<dbReference type="Proteomes" id="UP000215767">
    <property type="component" value="Unassembled WGS sequence"/>
</dbReference>
<reference evidence="4" key="1">
    <citation type="submission" date="2017-05" db="EMBL/GenBank/DDBJ databases">
        <title>Complete and WGS of Bordetella genogroups.</title>
        <authorList>
            <person name="Spilker T."/>
            <person name="Lipuma J."/>
        </authorList>
    </citation>
    <scope>NUCLEOTIDE SEQUENCE [LARGE SCALE GENOMIC DNA]</scope>
    <source>
        <strain evidence="4">AU8856</strain>
    </source>
</reference>
<keyword evidence="1" id="KW-1133">Transmembrane helix</keyword>
<dbReference type="EMBL" id="NEVS01000004">
    <property type="protein sequence ID" value="OZI63475.1"/>
    <property type="molecule type" value="Genomic_DNA"/>
</dbReference>
<protein>
    <recommendedName>
        <fullName evidence="2">Tip attachment protein J domain-containing protein</fullName>
    </recommendedName>
</protein>
<feature type="domain" description="Tip attachment protein J" evidence="2">
    <location>
        <begin position="580"/>
        <end position="729"/>
    </location>
</feature>
<keyword evidence="1" id="KW-0812">Transmembrane</keyword>
<evidence type="ECO:0000313" key="3">
    <source>
        <dbReference type="EMBL" id="OZI63475.1"/>
    </source>
</evidence>
<dbReference type="NCBIfam" id="NF040662">
    <property type="entry name" value="attach_TipJ_rel"/>
    <property type="match status" value="1"/>
</dbReference>
<comment type="caution">
    <text evidence="3">The sequence shown here is derived from an EMBL/GenBank/DDBJ whole genome shotgun (WGS) entry which is preliminary data.</text>
</comment>
<keyword evidence="4" id="KW-1185">Reference proteome</keyword>
<evidence type="ECO:0000313" key="4">
    <source>
        <dbReference type="Proteomes" id="UP000215767"/>
    </source>
</evidence>
<keyword evidence="1" id="KW-0472">Membrane</keyword>
<feature type="transmembrane region" description="Helical" evidence="1">
    <location>
        <begin position="85"/>
        <end position="109"/>
    </location>
</feature>
<organism evidence="3 4">
    <name type="scientific">Bordetella genomosp. 11</name>
    <dbReference type="NCBI Taxonomy" id="1416808"/>
    <lineage>
        <taxon>Bacteria</taxon>
        <taxon>Pseudomonadati</taxon>
        <taxon>Pseudomonadota</taxon>
        <taxon>Betaproteobacteria</taxon>
        <taxon>Burkholderiales</taxon>
        <taxon>Alcaligenaceae</taxon>
        <taxon>Bordetella</taxon>
    </lineage>
</organism>
<name>A0A261UPB1_9BORD</name>
<dbReference type="Pfam" id="PF13550">
    <property type="entry name" value="Phage-tail_3"/>
    <property type="match status" value="1"/>
</dbReference>
<gene>
    <name evidence="3" type="ORF">CAL28_19890</name>
</gene>